<accession>A0A8K0KZX4</accession>
<sequence>MSTPTPPTRAQTRKPHSKSRNGCVPCKRRRVKCDEQGPPCVNCQVRKAESQCFYIGRPASATASARSPKPATAVQADQRSEINSEPPTPVNNTASGPTVTQAGAPLALHAPVHQDSSGHNLPSLRSLHLSSFTYDRNVDLELMRQWCTKTHLSAVRVETDIPVWLGSATDIAFNHNFVMDMILALSSLQLGAEHEDRKISSHYVKRALQYQDAAMSAARTAASNASTENYDALYLFSVLNMAFSMVSPQLSSAPNDVPVTSIQGVLVSFQQVMIITQLVRSGQGHIENSPFAAKNTLTPMVDEWQQASKKKLSQPICELRAMAEAEIRAGNVQNARAKAHRDAVDWLFRSIDEEPIMCLALLAWAGWSFVEDIEDDNESALMILLHWGVVLNEMKLAWWARFVSTRVVDDISHKLKGRKGSEWDSALQWARATIGLPLISMRRD</sequence>
<name>A0A8K0KZX4_9PEZI</name>
<feature type="compositionally biased region" description="Low complexity" evidence="2">
    <location>
        <begin position="59"/>
        <end position="73"/>
    </location>
</feature>
<dbReference type="SMART" id="SM00066">
    <property type="entry name" value="GAL4"/>
    <property type="match status" value="1"/>
</dbReference>
<evidence type="ECO:0000256" key="2">
    <source>
        <dbReference type="SAM" id="MobiDB-lite"/>
    </source>
</evidence>
<evidence type="ECO:0000313" key="4">
    <source>
        <dbReference type="EMBL" id="KAG8625869.1"/>
    </source>
</evidence>
<feature type="domain" description="Zn(2)-C6 fungal-type" evidence="3">
    <location>
        <begin position="22"/>
        <end position="54"/>
    </location>
</feature>
<feature type="region of interest" description="Disordered" evidence="2">
    <location>
        <begin position="1"/>
        <end position="25"/>
    </location>
</feature>
<protein>
    <recommendedName>
        <fullName evidence="3">Zn(2)-C6 fungal-type domain-containing protein</fullName>
    </recommendedName>
</protein>
<dbReference type="InterPro" id="IPR036864">
    <property type="entry name" value="Zn2-C6_fun-type_DNA-bd_sf"/>
</dbReference>
<dbReference type="CDD" id="cd00067">
    <property type="entry name" value="GAL4"/>
    <property type="match status" value="1"/>
</dbReference>
<organism evidence="4 5">
    <name type="scientific">Elsinoe batatas</name>
    <dbReference type="NCBI Taxonomy" id="2601811"/>
    <lineage>
        <taxon>Eukaryota</taxon>
        <taxon>Fungi</taxon>
        <taxon>Dikarya</taxon>
        <taxon>Ascomycota</taxon>
        <taxon>Pezizomycotina</taxon>
        <taxon>Dothideomycetes</taxon>
        <taxon>Dothideomycetidae</taxon>
        <taxon>Myriangiales</taxon>
        <taxon>Elsinoaceae</taxon>
        <taxon>Elsinoe</taxon>
    </lineage>
</organism>
<keyword evidence="1" id="KW-0539">Nucleus</keyword>
<evidence type="ECO:0000259" key="3">
    <source>
        <dbReference type="PROSITE" id="PS50048"/>
    </source>
</evidence>
<dbReference type="Gene3D" id="4.10.240.10">
    <property type="entry name" value="Zn(2)-C6 fungal-type DNA-binding domain"/>
    <property type="match status" value="1"/>
</dbReference>
<proteinExistence type="predicted"/>
<dbReference type="PANTHER" id="PTHR47657">
    <property type="entry name" value="STEROL REGULATORY ELEMENT-BINDING PROTEIN ECM22"/>
    <property type="match status" value="1"/>
</dbReference>
<dbReference type="AlphaFoldDB" id="A0A8K0KZX4"/>
<dbReference type="OrthoDB" id="4937900at2759"/>
<keyword evidence="5" id="KW-1185">Reference proteome</keyword>
<dbReference type="PROSITE" id="PS00463">
    <property type="entry name" value="ZN2_CY6_FUNGAL_1"/>
    <property type="match status" value="1"/>
</dbReference>
<dbReference type="PANTHER" id="PTHR47657:SF7">
    <property type="entry name" value="STEROL REGULATORY ELEMENT-BINDING PROTEIN ECM22"/>
    <property type="match status" value="1"/>
</dbReference>
<gene>
    <name evidence="4" type="ORF">KVT40_006270</name>
</gene>
<feature type="region of interest" description="Disordered" evidence="2">
    <location>
        <begin position="59"/>
        <end position="100"/>
    </location>
</feature>
<dbReference type="Pfam" id="PF00172">
    <property type="entry name" value="Zn_clus"/>
    <property type="match status" value="1"/>
</dbReference>
<dbReference type="InterPro" id="IPR001138">
    <property type="entry name" value="Zn2Cys6_DnaBD"/>
</dbReference>
<dbReference type="SUPFAM" id="SSF57701">
    <property type="entry name" value="Zn2/Cys6 DNA-binding domain"/>
    <property type="match status" value="1"/>
</dbReference>
<dbReference type="EMBL" id="JAESVG020000007">
    <property type="protein sequence ID" value="KAG8625869.1"/>
    <property type="molecule type" value="Genomic_DNA"/>
</dbReference>
<evidence type="ECO:0000256" key="1">
    <source>
        <dbReference type="ARBA" id="ARBA00023242"/>
    </source>
</evidence>
<reference evidence="4" key="1">
    <citation type="submission" date="2021-07" db="EMBL/GenBank/DDBJ databases">
        <title>Elsinoe batatas strain:CRI-CJ2 Genome sequencing and assembly.</title>
        <authorList>
            <person name="Huang L."/>
        </authorList>
    </citation>
    <scope>NUCLEOTIDE SEQUENCE</scope>
    <source>
        <strain evidence="4">CRI-CJ2</strain>
    </source>
</reference>
<comment type="caution">
    <text evidence="4">The sequence shown here is derived from an EMBL/GenBank/DDBJ whole genome shotgun (WGS) entry which is preliminary data.</text>
</comment>
<dbReference type="GO" id="GO:0008270">
    <property type="term" value="F:zinc ion binding"/>
    <property type="evidence" value="ECO:0007669"/>
    <property type="project" value="InterPro"/>
</dbReference>
<dbReference type="PROSITE" id="PS50048">
    <property type="entry name" value="ZN2_CY6_FUNGAL_2"/>
    <property type="match status" value="1"/>
</dbReference>
<evidence type="ECO:0000313" key="5">
    <source>
        <dbReference type="Proteomes" id="UP000809789"/>
    </source>
</evidence>
<dbReference type="InterPro" id="IPR052400">
    <property type="entry name" value="Zn2-C6_fungal_TF"/>
</dbReference>
<dbReference type="Proteomes" id="UP000809789">
    <property type="component" value="Unassembled WGS sequence"/>
</dbReference>
<feature type="compositionally biased region" description="Polar residues" evidence="2">
    <location>
        <begin position="75"/>
        <end position="100"/>
    </location>
</feature>
<dbReference type="GO" id="GO:0000981">
    <property type="term" value="F:DNA-binding transcription factor activity, RNA polymerase II-specific"/>
    <property type="evidence" value="ECO:0007669"/>
    <property type="project" value="InterPro"/>
</dbReference>